<evidence type="ECO:0000256" key="1">
    <source>
        <dbReference type="SAM" id="MobiDB-lite"/>
    </source>
</evidence>
<proteinExistence type="predicted"/>
<evidence type="ECO:0000313" key="2">
    <source>
        <dbReference type="EMBL" id="KAF8569562.1"/>
    </source>
</evidence>
<comment type="caution">
    <text evidence="2">The sequence shown here is derived from an EMBL/GenBank/DDBJ whole genome shotgun (WGS) entry which is preliminary data.</text>
</comment>
<accession>A0A8T0DQS2</accession>
<feature type="compositionally biased region" description="Low complexity" evidence="1">
    <location>
        <begin position="114"/>
        <end position="123"/>
    </location>
</feature>
<reference evidence="2 3" key="1">
    <citation type="submission" date="2019-07" db="EMBL/GenBank/DDBJ databases">
        <title>Annotation for the trematode Paragonimus westermani.</title>
        <authorList>
            <person name="Choi Y.-J."/>
        </authorList>
    </citation>
    <scope>NUCLEOTIDE SEQUENCE [LARGE SCALE GENOMIC DNA]</scope>
    <source>
        <strain evidence="2">180907_Pwestermani</strain>
    </source>
</reference>
<feature type="compositionally biased region" description="Gly residues" evidence="1">
    <location>
        <begin position="124"/>
        <end position="133"/>
    </location>
</feature>
<feature type="region of interest" description="Disordered" evidence="1">
    <location>
        <begin position="90"/>
        <end position="109"/>
    </location>
</feature>
<keyword evidence="3" id="KW-1185">Reference proteome</keyword>
<dbReference type="AlphaFoldDB" id="A0A8T0DQS2"/>
<gene>
    <name evidence="2" type="ORF">P879_00485</name>
</gene>
<feature type="region of interest" description="Disordered" evidence="1">
    <location>
        <begin position="114"/>
        <end position="135"/>
    </location>
</feature>
<organism evidence="2 3">
    <name type="scientific">Paragonimus westermani</name>
    <dbReference type="NCBI Taxonomy" id="34504"/>
    <lineage>
        <taxon>Eukaryota</taxon>
        <taxon>Metazoa</taxon>
        <taxon>Spiralia</taxon>
        <taxon>Lophotrochozoa</taxon>
        <taxon>Platyhelminthes</taxon>
        <taxon>Trematoda</taxon>
        <taxon>Digenea</taxon>
        <taxon>Plagiorchiida</taxon>
        <taxon>Troglotremata</taxon>
        <taxon>Troglotrematidae</taxon>
        <taxon>Paragonimus</taxon>
    </lineage>
</organism>
<dbReference type="EMBL" id="JTDF01001776">
    <property type="protein sequence ID" value="KAF8569562.1"/>
    <property type="molecule type" value="Genomic_DNA"/>
</dbReference>
<sequence length="190" mass="19595">MPPTSNAVYYVISLSNTSRSARNDLPASKSHDKIAEAISTVVRTQATSVTKTVHGPGFINSVILRFEACRQAIEVIVVNTLRKAMERRVAGSGVTSNSSSSTAGASGLANSATVGASPSAVSGGPPGGGGGSGVTTRLEPWLTNLKLQLFSVGLTALLATNCRLGGLSPHDLWQDVTYTHMLAQTGKKAT</sequence>
<dbReference type="Proteomes" id="UP000699462">
    <property type="component" value="Unassembled WGS sequence"/>
</dbReference>
<evidence type="ECO:0000313" key="3">
    <source>
        <dbReference type="Proteomes" id="UP000699462"/>
    </source>
</evidence>
<name>A0A8T0DQS2_9TREM</name>
<protein>
    <submittedName>
        <fullName evidence="2">Uncharacterized protein</fullName>
    </submittedName>
</protein>